<dbReference type="Proteomes" id="UP000651050">
    <property type="component" value="Unassembled WGS sequence"/>
</dbReference>
<evidence type="ECO:0000256" key="1">
    <source>
        <dbReference type="SAM" id="MobiDB-lite"/>
    </source>
</evidence>
<evidence type="ECO:0000313" key="2">
    <source>
        <dbReference type="EMBL" id="MBG9390554.1"/>
    </source>
</evidence>
<comment type="caution">
    <text evidence="2">The sequence shown here is derived from an EMBL/GenBank/DDBJ whole genome shotgun (WGS) entry which is preliminary data.</text>
</comment>
<organism evidence="2 3">
    <name type="scientific">Caenimonas aquaedulcis</name>
    <dbReference type="NCBI Taxonomy" id="2793270"/>
    <lineage>
        <taxon>Bacteria</taxon>
        <taxon>Pseudomonadati</taxon>
        <taxon>Pseudomonadota</taxon>
        <taxon>Betaproteobacteria</taxon>
        <taxon>Burkholderiales</taxon>
        <taxon>Comamonadaceae</taxon>
        <taxon>Caenimonas</taxon>
    </lineage>
</organism>
<sequence length="70" mass="7919">METQEHKRNDKPEVAGRPTAGGGGRSPTYAPLDSVTREEARIFRQSIPAQPITRDFLQELLDEHYATRKP</sequence>
<dbReference type="RefSeq" id="WP_196988288.1">
    <property type="nucleotide sequence ID" value="NZ_JADWYS010000001.1"/>
</dbReference>
<reference evidence="2" key="1">
    <citation type="submission" date="2020-11" db="EMBL/GenBank/DDBJ databases">
        <title>Bacterial whole genome sequence for Caenimonas sp. DR4.4.</title>
        <authorList>
            <person name="Le V."/>
            <person name="Ko S.-R."/>
            <person name="Ahn C.-Y."/>
            <person name="Oh H.-M."/>
        </authorList>
    </citation>
    <scope>NUCLEOTIDE SEQUENCE</scope>
    <source>
        <strain evidence="2">DR4.4</strain>
    </source>
</reference>
<dbReference type="EMBL" id="JADWYS010000001">
    <property type="protein sequence ID" value="MBG9390554.1"/>
    <property type="molecule type" value="Genomic_DNA"/>
</dbReference>
<evidence type="ECO:0000313" key="3">
    <source>
        <dbReference type="Proteomes" id="UP000651050"/>
    </source>
</evidence>
<name>A0A931H8A5_9BURK</name>
<protein>
    <submittedName>
        <fullName evidence="2">Uncharacterized protein</fullName>
    </submittedName>
</protein>
<accession>A0A931H8A5</accession>
<feature type="region of interest" description="Disordered" evidence="1">
    <location>
        <begin position="1"/>
        <end position="35"/>
    </location>
</feature>
<keyword evidence="3" id="KW-1185">Reference proteome</keyword>
<dbReference type="AlphaFoldDB" id="A0A931H8A5"/>
<proteinExistence type="predicted"/>
<gene>
    <name evidence="2" type="ORF">I5803_21160</name>
</gene>
<feature type="compositionally biased region" description="Basic and acidic residues" evidence="1">
    <location>
        <begin position="1"/>
        <end position="14"/>
    </location>
</feature>